<protein>
    <submittedName>
        <fullName evidence="1">Uncharacterized protein</fullName>
    </submittedName>
</protein>
<keyword evidence="2" id="KW-1185">Reference proteome</keyword>
<name>A0A0D6MN89_9PROT</name>
<sequence>MVFPNQATGSIAHAGHMAECKAVADPAVVALRKAPAGCKTIRQNRSGAFGPLDMTYLSLATPNSRPLRHAIRLLPALGLLPLAACDDQQALFAPTCPPTEIVSEAADAFTYDGRGLDAGSLVDHASIQGLTGSCAQQGHQHVIRTRLSLTLRVTRGAAAKGDHLELPYFVVVMHNDRIVDKKIFSPAISLDPASDTSTVQTPVVSIDLPADRDQRADGYRLEVGFQLTHAQLDFNRSHLAPAGFKAE</sequence>
<proteinExistence type="predicted"/>
<gene>
    <name evidence="1" type="ORF">Tasa_038_135</name>
</gene>
<dbReference type="STRING" id="1231623.Tasa_038_135"/>
<accession>A0A0D6MN89</accession>
<dbReference type="EMBL" id="BALE01000038">
    <property type="protein sequence ID" value="GAN55154.1"/>
    <property type="molecule type" value="Genomic_DNA"/>
</dbReference>
<dbReference type="Proteomes" id="UP000032679">
    <property type="component" value="Unassembled WGS sequence"/>
</dbReference>
<evidence type="ECO:0000313" key="2">
    <source>
        <dbReference type="Proteomes" id="UP000032679"/>
    </source>
</evidence>
<evidence type="ECO:0000313" key="1">
    <source>
        <dbReference type="EMBL" id="GAN55154.1"/>
    </source>
</evidence>
<comment type="caution">
    <text evidence="1">The sequence shown here is derived from an EMBL/GenBank/DDBJ whole genome shotgun (WGS) entry which is preliminary data.</text>
</comment>
<reference evidence="1 2" key="1">
    <citation type="submission" date="2012-10" db="EMBL/GenBank/DDBJ databases">
        <title>Genome sequencing of Tanticharoenia sakaeratensis NBRC 103193.</title>
        <authorList>
            <person name="Azuma Y."/>
            <person name="Hadano H."/>
            <person name="Hirakawa H."/>
            <person name="Matsushita K."/>
        </authorList>
    </citation>
    <scope>NUCLEOTIDE SEQUENCE [LARGE SCALE GENOMIC DNA]</scope>
    <source>
        <strain evidence="1 2">NBRC 103193</strain>
    </source>
</reference>
<organism evidence="1 2">
    <name type="scientific">Tanticharoenia sakaeratensis NBRC 103193</name>
    <dbReference type="NCBI Taxonomy" id="1231623"/>
    <lineage>
        <taxon>Bacteria</taxon>
        <taxon>Pseudomonadati</taxon>
        <taxon>Pseudomonadota</taxon>
        <taxon>Alphaproteobacteria</taxon>
        <taxon>Acetobacterales</taxon>
        <taxon>Acetobacteraceae</taxon>
        <taxon>Tanticharoenia</taxon>
    </lineage>
</organism>
<dbReference type="AlphaFoldDB" id="A0A0D6MN89"/>